<keyword evidence="7" id="KW-0328">Glycosyltransferase</keyword>
<keyword evidence="7" id="KW-0808">Transferase</keyword>
<dbReference type="InterPro" id="IPR007074">
    <property type="entry name" value="LicD/FKTN/FKRP_NTP_transf"/>
</dbReference>
<evidence type="ECO:0000256" key="2">
    <source>
        <dbReference type="ARBA" id="ARBA00022692"/>
    </source>
</evidence>
<dbReference type="AlphaFoldDB" id="A0AAN8E8P3"/>
<accession>A0AAN8E8P3</accession>
<name>A0AAN8E8P3_9EURO</name>
<feature type="transmembrane region" description="Helical" evidence="5">
    <location>
        <begin position="10"/>
        <end position="27"/>
    </location>
</feature>
<reference evidence="7 8" key="1">
    <citation type="submission" date="2022-12" db="EMBL/GenBank/DDBJ databases">
        <title>Genomic features and morphological characterization of a novel Knufia sp. strain isolated from spacecraft assembly facility.</title>
        <authorList>
            <person name="Teixeira M."/>
            <person name="Chander A.M."/>
            <person name="Stajich J.E."/>
            <person name="Venkateswaran K."/>
        </authorList>
    </citation>
    <scope>NUCLEOTIDE SEQUENCE [LARGE SCALE GENOMIC DNA]</scope>
    <source>
        <strain evidence="7 8">FJI-L2-BK-P2</strain>
    </source>
</reference>
<keyword evidence="3 5" id="KW-1133">Transmembrane helix</keyword>
<comment type="subcellular location">
    <subcellularLocation>
        <location evidence="1">Membrane</location>
        <topology evidence="1">Single-pass membrane protein</topology>
    </subcellularLocation>
</comment>
<dbReference type="GO" id="GO:0009100">
    <property type="term" value="P:glycoprotein metabolic process"/>
    <property type="evidence" value="ECO:0007669"/>
    <property type="project" value="UniProtKB-ARBA"/>
</dbReference>
<comment type="caution">
    <text evidence="7">The sequence shown here is derived from an EMBL/GenBank/DDBJ whole genome shotgun (WGS) entry which is preliminary data.</text>
</comment>
<keyword evidence="4 5" id="KW-0472">Membrane</keyword>
<keyword evidence="2 5" id="KW-0812">Transmembrane</keyword>
<protein>
    <submittedName>
        <fullName evidence="7">Mannosyltransferase</fullName>
    </submittedName>
</protein>
<sequence>MNVYRRGSRIWFLSVCVFVVIILLFYLKQQSPPPTLEPLPGTYQYFRERDFYSKTHKLGAVSHCDTRFALDHALGNDEIRSTLKGLLASYATTMRELDTETWLAHGTLLGWYWNRKLMPWDTDIDVQMPAKDIAKLAVEYNMTEFVYPLPKTKSSRRYLLDINPHYSIVSFRDVANKIDGRWIDQTNGKFIDITAIHLDEVDLVSGPLTAMFCKDGHRYEKQDIYPLEQSDFEGVEVKVPAKSDKILREEYGARSLTNTRFHWYELFRPF</sequence>
<evidence type="ECO:0000256" key="5">
    <source>
        <dbReference type="SAM" id="Phobius"/>
    </source>
</evidence>
<evidence type="ECO:0000256" key="4">
    <source>
        <dbReference type="ARBA" id="ARBA00023136"/>
    </source>
</evidence>
<dbReference type="GO" id="GO:0016757">
    <property type="term" value="F:glycosyltransferase activity"/>
    <property type="evidence" value="ECO:0007669"/>
    <property type="project" value="UniProtKB-KW"/>
</dbReference>
<proteinExistence type="predicted"/>
<evidence type="ECO:0000256" key="3">
    <source>
        <dbReference type="ARBA" id="ARBA00022989"/>
    </source>
</evidence>
<organism evidence="7 8">
    <name type="scientific">Knufia fluminis</name>
    <dbReference type="NCBI Taxonomy" id="191047"/>
    <lineage>
        <taxon>Eukaryota</taxon>
        <taxon>Fungi</taxon>
        <taxon>Dikarya</taxon>
        <taxon>Ascomycota</taxon>
        <taxon>Pezizomycotina</taxon>
        <taxon>Eurotiomycetes</taxon>
        <taxon>Chaetothyriomycetidae</taxon>
        <taxon>Chaetothyriales</taxon>
        <taxon>Trichomeriaceae</taxon>
        <taxon>Knufia</taxon>
    </lineage>
</organism>
<evidence type="ECO:0000313" key="7">
    <source>
        <dbReference type="EMBL" id="KAK5947755.1"/>
    </source>
</evidence>
<dbReference type="EMBL" id="JAKLMC020000072">
    <property type="protein sequence ID" value="KAK5947755.1"/>
    <property type="molecule type" value="Genomic_DNA"/>
</dbReference>
<evidence type="ECO:0000313" key="8">
    <source>
        <dbReference type="Proteomes" id="UP001316803"/>
    </source>
</evidence>
<dbReference type="PANTHER" id="PTHR15407">
    <property type="entry name" value="FUKUTIN-RELATED"/>
    <property type="match status" value="1"/>
</dbReference>
<dbReference type="GO" id="GO:0016020">
    <property type="term" value="C:membrane"/>
    <property type="evidence" value="ECO:0007669"/>
    <property type="project" value="UniProtKB-SubCell"/>
</dbReference>
<dbReference type="Proteomes" id="UP001316803">
    <property type="component" value="Unassembled WGS sequence"/>
</dbReference>
<feature type="domain" description="LicD/FKTN/FKRP nucleotidyltransferase" evidence="6">
    <location>
        <begin position="97"/>
        <end position="199"/>
    </location>
</feature>
<feature type="domain" description="LicD/FKTN/FKRP nucleotidyltransferase" evidence="6">
    <location>
        <begin position="213"/>
        <end position="252"/>
    </location>
</feature>
<keyword evidence="8" id="KW-1185">Reference proteome</keyword>
<dbReference type="Pfam" id="PF04991">
    <property type="entry name" value="LicD"/>
    <property type="match status" value="2"/>
</dbReference>
<gene>
    <name evidence="7" type="primary">MNN4_4</name>
    <name evidence="7" type="ORF">OHC33_011218</name>
</gene>
<dbReference type="InterPro" id="IPR009644">
    <property type="entry name" value="FKTN/MNN4/W02B3.4-1"/>
</dbReference>
<evidence type="ECO:0000259" key="6">
    <source>
        <dbReference type="Pfam" id="PF04991"/>
    </source>
</evidence>
<evidence type="ECO:0000256" key="1">
    <source>
        <dbReference type="ARBA" id="ARBA00004167"/>
    </source>
</evidence>
<dbReference type="PANTHER" id="PTHR15407:SF32">
    <property type="entry name" value="PROTEIN (MNN4), PUTATIVE (AFU_ORTHOLOGUE AFUA_1G03790)-RELATED"/>
    <property type="match status" value="1"/>
</dbReference>